<dbReference type="EMBL" id="KN840439">
    <property type="protein sequence ID" value="KIP12591.1"/>
    <property type="molecule type" value="Genomic_DNA"/>
</dbReference>
<feature type="compositionally biased region" description="Pro residues" evidence="1">
    <location>
        <begin position="552"/>
        <end position="569"/>
    </location>
</feature>
<proteinExistence type="predicted"/>
<keyword evidence="3" id="KW-1185">Reference proteome</keyword>
<reference evidence="2 3" key="1">
    <citation type="journal article" date="2014" name="PLoS Genet.">
        <title>Analysis of the Phlebiopsis gigantea genome, transcriptome and secretome provides insight into its pioneer colonization strategies of wood.</title>
        <authorList>
            <person name="Hori C."/>
            <person name="Ishida T."/>
            <person name="Igarashi K."/>
            <person name="Samejima M."/>
            <person name="Suzuki H."/>
            <person name="Master E."/>
            <person name="Ferreira P."/>
            <person name="Ruiz-Duenas F.J."/>
            <person name="Held B."/>
            <person name="Canessa P."/>
            <person name="Larrondo L.F."/>
            <person name="Schmoll M."/>
            <person name="Druzhinina I.S."/>
            <person name="Kubicek C.P."/>
            <person name="Gaskell J.A."/>
            <person name="Kersten P."/>
            <person name="St John F."/>
            <person name="Glasner J."/>
            <person name="Sabat G."/>
            <person name="Splinter BonDurant S."/>
            <person name="Syed K."/>
            <person name="Yadav J."/>
            <person name="Mgbeahuruike A.C."/>
            <person name="Kovalchuk A."/>
            <person name="Asiegbu F.O."/>
            <person name="Lackner G."/>
            <person name="Hoffmeister D."/>
            <person name="Rencoret J."/>
            <person name="Gutierrez A."/>
            <person name="Sun H."/>
            <person name="Lindquist E."/>
            <person name="Barry K."/>
            <person name="Riley R."/>
            <person name="Grigoriev I.V."/>
            <person name="Henrissat B."/>
            <person name="Kues U."/>
            <person name="Berka R.M."/>
            <person name="Martinez A.T."/>
            <person name="Covert S.F."/>
            <person name="Blanchette R.A."/>
            <person name="Cullen D."/>
        </authorList>
    </citation>
    <scope>NUCLEOTIDE SEQUENCE [LARGE SCALE GENOMIC DNA]</scope>
    <source>
        <strain evidence="2 3">11061_1 CR5-6</strain>
    </source>
</reference>
<evidence type="ECO:0000313" key="2">
    <source>
        <dbReference type="EMBL" id="KIP12591.1"/>
    </source>
</evidence>
<feature type="region of interest" description="Disordered" evidence="1">
    <location>
        <begin position="498"/>
        <end position="519"/>
    </location>
</feature>
<organism evidence="2 3">
    <name type="scientific">Phlebiopsis gigantea (strain 11061_1 CR5-6)</name>
    <name type="common">White-rot fungus</name>
    <name type="synonym">Peniophora gigantea</name>
    <dbReference type="NCBI Taxonomy" id="745531"/>
    <lineage>
        <taxon>Eukaryota</taxon>
        <taxon>Fungi</taxon>
        <taxon>Dikarya</taxon>
        <taxon>Basidiomycota</taxon>
        <taxon>Agaricomycotina</taxon>
        <taxon>Agaricomycetes</taxon>
        <taxon>Polyporales</taxon>
        <taxon>Phanerochaetaceae</taxon>
        <taxon>Phlebiopsis</taxon>
    </lineage>
</organism>
<dbReference type="STRING" id="745531.A0A0C3S7R4"/>
<feature type="compositionally biased region" description="Low complexity" evidence="1">
    <location>
        <begin position="237"/>
        <end position="256"/>
    </location>
</feature>
<feature type="region of interest" description="Disordered" evidence="1">
    <location>
        <begin position="394"/>
        <end position="439"/>
    </location>
</feature>
<evidence type="ECO:0000256" key="1">
    <source>
        <dbReference type="SAM" id="MobiDB-lite"/>
    </source>
</evidence>
<accession>A0A0C3S7R4</accession>
<feature type="region of interest" description="Disordered" evidence="1">
    <location>
        <begin position="1"/>
        <end position="31"/>
    </location>
</feature>
<dbReference type="OrthoDB" id="3357813at2759"/>
<dbReference type="HOGENOM" id="CLU_416815_0_0_1"/>
<name>A0A0C3S7R4_PHLG1</name>
<gene>
    <name evidence="2" type="ORF">PHLGIDRAFT_81862</name>
</gene>
<dbReference type="Proteomes" id="UP000053257">
    <property type="component" value="Unassembled WGS sequence"/>
</dbReference>
<feature type="non-terminal residue" evidence="2">
    <location>
        <position position="594"/>
    </location>
</feature>
<feature type="region of interest" description="Disordered" evidence="1">
    <location>
        <begin position="237"/>
        <end position="260"/>
    </location>
</feature>
<dbReference type="AlphaFoldDB" id="A0A0C3S7R4"/>
<evidence type="ECO:0000313" key="3">
    <source>
        <dbReference type="Proteomes" id="UP000053257"/>
    </source>
</evidence>
<feature type="compositionally biased region" description="Pro residues" evidence="1">
    <location>
        <begin position="430"/>
        <end position="439"/>
    </location>
</feature>
<feature type="compositionally biased region" description="Basic and acidic residues" evidence="1">
    <location>
        <begin position="402"/>
        <end position="412"/>
    </location>
</feature>
<feature type="region of interest" description="Disordered" evidence="1">
    <location>
        <begin position="540"/>
        <end position="594"/>
    </location>
</feature>
<protein>
    <submittedName>
        <fullName evidence="2">Uncharacterized protein</fullName>
    </submittedName>
</protein>
<feature type="compositionally biased region" description="Polar residues" evidence="1">
    <location>
        <begin position="575"/>
        <end position="585"/>
    </location>
</feature>
<sequence>MSAEPPPTYSQDDLSDVDAESRAGEPQILIVPPPGGVSFQKGFLGADGERAAVEGEVLIKGITHGQWRRVTLTLRAVERSPASTVDLASTEITLFATEGGNTLLPSSTYLFSVPLPPDAPQCIHTSHSALEYTLTATLHSADPAVASISSTVVVHTRRYASHPDILQTMPETQKLQEPTPVELQIPRTTFRAGEPIPLYLTIPPPNRELVLRQGIRLRNIRAELVRFVKVHPNMESGAGSSVSGDIISDPSSSGPAQKSNDMATSYALDLRQFIGTPGGGEVVALSGTSCRLHPTRPLQIRLVLHPREGDSPHNTNDVHNSPLHPGAEAAREMSTSCTSISQSTVLHDVSFSIVVHATFMNMTSHTERVQTMTIPIIIVSPTAPLPQAEESLETAYHKKHDRPPTRTVRQEDSDAPMYSEGEPGPSYSAAPPPFEEPDAPPPFFHDTAASGSRLPTFQESETEIYMPEEQDALPPPPTLPFEGEGLLFGFLASEQFDGYQEQERSLTPPPSMEMATRDPDVTNLATLDESSALNALGLALEQHQEAARENVAPPPPPPPMDDPSDPPPSIDSAFRSPTSHHTATSLVHPPAAPA</sequence>